<evidence type="ECO:0000313" key="2">
    <source>
        <dbReference type="Proteomes" id="UP001056778"/>
    </source>
</evidence>
<evidence type="ECO:0000313" key="1">
    <source>
        <dbReference type="EMBL" id="KAI4460156.1"/>
    </source>
</evidence>
<sequence length="234" mass="26420">MSPEYVKHRVHKIQFSAESTAHNTNTQRQGIYFMGKVRHTYPVGNAGIAAILVTTASLLESRVLDVKLCFSLFLRGAINSRAILQYLTDRYGKDDTLNPKIPKRSGMVNQILYFDACTLNPRILQYFRPIVFQHQPPDPESAEKVEEALGYLNAFLDNHPWVAGPYMTVADFAVVATVATAKADDSGIDLSDSEYEQYDEEPLPFGVAEVDDDDRNENEDEQLDKVLDKENEKE</sequence>
<keyword evidence="2" id="KW-1185">Reference proteome</keyword>
<protein>
    <submittedName>
        <fullName evidence="1">Glutathione s transferase d10 isoform a-related</fullName>
    </submittedName>
</protein>
<dbReference type="EMBL" id="CM043020">
    <property type="protein sequence ID" value="KAI4460156.1"/>
    <property type="molecule type" value="Genomic_DNA"/>
</dbReference>
<name>A0ACB9T014_HOLOL</name>
<gene>
    <name evidence="1" type="ORF">MML48_6g00018413</name>
</gene>
<comment type="caution">
    <text evidence="1">The sequence shown here is derived from an EMBL/GenBank/DDBJ whole genome shotgun (WGS) entry which is preliminary data.</text>
</comment>
<proteinExistence type="predicted"/>
<reference evidence="1" key="1">
    <citation type="submission" date="2022-04" db="EMBL/GenBank/DDBJ databases">
        <title>Chromosome-scale genome assembly of Holotrichia oblita Faldermann.</title>
        <authorList>
            <person name="Rongchong L."/>
        </authorList>
    </citation>
    <scope>NUCLEOTIDE SEQUENCE</scope>
    <source>
        <strain evidence="1">81SQS9</strain>
    </source>
</reference>
<accession>A0ACB9T014</accession>
<keyword evidence="1" id="KW-0808">Transferase</keyword>
<dbReference type="Proteomes" id="UP001056778">
    <property type="component" value="Chromosome 6"/>
</dbReference>
<organism evidence="1 2">
    <name type="scientific">Holotrichia oblita</name>
    <name type="common">Chafer beetle</name>
    <dbReference type="NCBI Taxonomy" id="644536"/>
    <lineage>
        <taxon>Eukaryota</taxon>
        <taxon>Metazoa</taxon>
        <taxon>Ecdysozoa</taxon>
        <taxon>Arthropoda</taxon>
        <taxon>Hexapoda</taxon>
        <taxon>Insecta</taxon>
        <taxon>Pterygota</taxon>
        <taxon>Neoptera</taxon>
        <taxon>Endopterygota</taxon>
        <taxon>Coleoptera</taxon>
        <taxon>Polyphaga</taxon>
        <taxon>Scarabaeiformia</taxon>
        <taxon>Scarabaeidae</taxon>
        <taxon>Melolonthinae</taxon>
        <taxon>Holotrichia</taxon>
    </lineage>
</organism>